<feature type="transmembrane region" description="Helical" evidence="9">
    <location>
        <begin position="364"/>
        <end position="380"/>
    </location>
</feature>
<feature type="transmembrane region" description="Helical" evidence="9">
    <location>
        <begin position="291"/>
        <end position="311"/>
    </location>
</feature>
<evidence type="ECO:0000256" key="2">
    <source>
        <dbReference type="ARBA" id="ARBA00022475"/>
    </source>
</evidence>
<proteinExistence type="predicted"/>
<comment type="caution">
    <text evidence="11">The sequence shown here is derived from an EMBL/GenBank/DDBJ whole genome shotgun (WGS) entry which is preliminary data.</text>
</comment>
<dbReference type="GO" id="GO:0009103">
    <property type="term" value="P:lipopolysaccharide biosynthetic process"/>
    <property type="evidence" value="ECO:0007669"/>
    <property type="project" value="UniProtKB-ARBA"/>
</dbReference>
<comment type="subcellular location">
    <subcellularLocation>
        <location evidence="1">Cell membrane</location>
        <topology evidence="1">Multi-pass membrane protein</topology>
    </subcellularLocation>
</comment>
<evidence type="ECO:0000256" key="7">
    <source>
        <dbReference type="ARBA" id="ARBA00023136"/>
    </source>
</evidence>
<evidence type="ECO:0000313" key="12">
    <source>
        <dbReference type="Proteomes" id="UP000319619"/>
    </source>
</evidence>
<dbReference type="Proteomes" id="UP000319619">
    <property type="component" value="Unassembled WGS sequence"/>
</dbReference>
<dbReference type="Pfam" id="PF13432">
    <property type="entry name" value="TPR_16"/>
    <property type="match status" value="2"/>
</dbReference>
<keyword evidence="2" id="KW-1003">Cell membrane</keyword>
<feature type="repeat" description="TPR" evidence="8">
    <location>
        <begin position="583"/>
        <end position="616"/>
    </location>
</feature>
<evidence type="ECO:0000256" key="6">
    <source>
        <dbReference type="ARBA" id="ARBA00022989"/>
    </source>
</evidence>
<name>A0A532V3P5_UNCL8</name>
<evidence type="ECO:0000256" key="3">
    <source>
        <dbReference type="ARBA" id="ARBA00022676"/>
    </source>
</evidence>
<gene>
    <name evidence="11" type="ORF">CEE37_03360</name>
</gene>
<organism evidence="11 12">
    <name type="scientific">candidate division LCP-89 bacterium B3_LCP</name>
    <dbReference type="NCBI Taxonomy" id="2012998"/>
    <lineage>
        <taxon>Bacteria</taxon>
        <taxon>Pseudomonadati</taxon>
        <taxon>Bacteria division LCP-89</taxon>
    </lineage>
</organism>
<sequence>MKKSLLPLILLIATVIRIACFISFQDTPVIQVPIIDSEYYHQTASDIISGDSGDGDVFFMAPLYPFILSLFYRILGVNPQVAVIFQIIAGVILVYLVYLIGIRLFNRKVALLAALVATLYKPFIYYEEVLLTATLILILNAFVILLLLSDRRRALSDLSAGILIGLSALARPNILLFLALLVVYFLLKLNRSQVKRAVFVLLGTVVILLPVAFRNYQISGHWVITTAGAGMNFFAGNNSQAEGIYWEAPFIRSAEPEFENRDYQLEASRLAGRDLDIVETSRFWLRQGLTFIYSEPLIYLKLLLRKFFLFFHRTEIPNNLSIYAGQHFSSLLRIIPFTFGIIAPLGMAFWFISFRRIKIKVVHIYGLTYLIATLAFFAASEYRLPLLLVLIPLSCAGFFQIIDYIKDAQWKNASALILFVVLFALVINMPTRFTAHLTSPRMDFFNLGSVLLKTNQYEEAASMLQVALITDPDFAEAHNALGDCYHALALRQQAIEEFQRAGLNPQLEMQLLDAENLLSEAEILAMQNRFGESLLIYEEAVSIHPEPPAFAYFNMAYVNLQLGDTSRALDELTLASLADPDEPRVPYMYGLIYENRNDWDEALQHFLHAMELNPRFHYARAHAALASLELGDLDSAARLIEPLAGKNTSDPELTGLVEHISYRVGY</sequence>
<dbReference type="SMART" id="SM00028">
    <property type="entry name" value="TPR"/>
    <property type="match status" value="5"/>
</dbReference>
<evidence type="ECO:0000256" key="1">
    <source>
        <dbReference type="ARBA" id="ARBA00004651"/>
    </source>
</evidence>
<evidence type="ECO:0000256" key="9">
    <source>
        <dbReference type="SAM" id="Phobius"/>
    </source>
</evidence>
<evidence type="ECO:0000259" key="10">
    <source>
        <dbReference type="Pfam" id="PF13231"/>
    </source>
</evidence>
<feature type="repeat" description="TPR" evidence="8">
    <location>
        <begin position="441"/>
        <end position="474"/>
    </location>
</feature>
<evidence type="ECO:0000256" key="8">
    <source>
        <dbReference type="PROSITE-ProRule" id="PRU00339"/>
    </source>
</evidence>
<feature type="transmembrane region" description="Helical" evidence="9">
    <location>
        <begin position="57"/>
        <end position="75"/>
    </location>
</feature>
<evidence type="ECO:0000256" key="5">
    <source>
        <dbReference type="ARBA" id="ARBA00022692"/>
    </source>
</evidence>
<dbReference type="PANTHER" id="PTHR33908">
    <property type="entry name" value="MANNOSYLTRANSFERASE YKCB-RELATED"/>
    <property type="match status" value="1"/>
</dbReference>
<dbReference type="PROSITE" id="PS50005">
    <property type="entry name" value="TPR"/>
    <property type="match status" value="2"/>
</dbReference>
<evidence type="ECO:0000313" key="11">
    <source>
        <dbReference type="EMBL" id="TKJ41617.1"/>
    </source>
</evidence>
<dbReference type="GO" id="GO:0005886">
    <property type="term" value="C:plasma membrane"/>
    <property type="evidence" value="ECO:0007669"/>
    <property type="project" value="UniProtKB-SubCell"/>
</dbReference>
<dbReference type="EMBL" id="NJBN01000002">
    <property type="protein sequence ID" value="TKJ41617.1"/>
    <property type="molecule type" value="Genomic_DNA"/>
</dbReference>
<dbReference type="Gene3D" id="1.25.40.10">
    <property type="entry name" value="Tetratricopeptide repeat domain"/>
    <property type="match status" value="2"/>
</dbReference>
<dbReference type="Pfam" id="PF13231">
    <property type="entry name" value="PMT_2"/>
    <property type="match status" value="1"/>
</dbReference>
<dbReference type="GO" id="GO:0016763">
    <property type="term" value="F:pentosyltransferase activity"/>
    <property type="evidence" value="ECO:0007669"/>
    <property type="project" value="TreeGrafter"/>
</dbReference>
<dbReference type="InterPro" id="IPR019734">
    <property type="entry name" value="TPR_rpt"/>
</dbReference>
<feature type="transmembrane region" description="Helical" evidence="9">
    <location>
        <begin position="386"/>
        <end position="405"/>
    </location>
</feature>
<feature type="transmembrane region" description="Helical" evidence="9">
    <location>
        <begin position="82"/>
        <end position="105"/>
    </location>
</feature>
<keyword evidence="6 9" id="KW-1133">Transmembrane helix</keyword>
<dbReference type="InterPro" id="IPR011990">
    <property type="entry name" value="TPR-like_helical_dom_sf"/>
</dbReference>
<dbReference type="SUPFAM" id="SSF48452">
    <property type="entry name" value="TPR-like"/>
    <property type="match status" value="1"/>
</dbReference>
<reference evidence="11 12" key="1">
    <citation type="submission" date="2017-06" db="EMBL/GenBank/DDBJ databases">
        <title>Novel microbial phyla capable of carbon fixation and sulfur reduction in deep-sea sediments.</title>
        <authorList>
            <person name="Huang J."/>
            <person name="Baker B."/>
            <person name="Wang Y."/>
        </authorList>
    </citation>
    <scope>NUCLEOTIDE SEQUENCE [LARGE SCALE GENOMIC DNA]</scope>
    <source>
        <strain evidence="11">B3_LCP</strain>
    </source>
</reference>
<keyword evidence="5 9" id="KW-0812">Transmembrane</keyword>
<evidence type="ECO:0000256" key="4">
    <source>
        <dbReference type="ARBA" id="ARBA00022679"/>
    </source>
</evidence>
<feature type="domain" description="Glycosyltransferase RgtA/B/C/D-like" evidence="10">
    <location>
        <begin position="61"/>
        <end position="211"/>
    </location>
</feature>
<keyword evidence="3" id="KW-0328">Glycosyltransferase</keyword>
<dbReference type="PANTHER" id="PTHR33908:SF11">
    <property type="entry name" value="MEMBRANE PROTEIN"/>
    <property type="match status" value="1"/>
</dbReference>
<keyword evidence="7 9" id="KW-0472">Membrane</keyword>
<feature type="transmembrane region" description="Helical" evidence="9">
    <location>
        <begin position="331"/>
        <end position="352"/>
    </location>
</feature>
<dbReference type="InterPro" id="IPR038731">
    <property type="entry name" value="RgtA/B/C-like"/>
</dbReference>
<keyword evidence="8" id="KW-0802">TPR repeat</keyword>
<feature type="transmembrane region" description="Helical" evidence="9">
    <location>
        <begin position="160"/>
        <end position="187"/>
    </location>
</feature>
<protein>
    <recommendedName>
        <fullName evidence="10">Glycosyltransferase RgtA/B/C/D-like domain-containing protein</fullName>
    </recommendedName>
</protein>
<dbReference type="InterPro" id="IPR050297">
    <property type="entry name" value="LipidA_mod_glycosyltrf_83"/>
</dbReference>
<keyword evidence="4" id="KW-0808">Transferase</keyword>
<accession>A0A532V3P5</accession>
<feature type="transmembrane region" description="Helical" evidence="9">
    <location>
        <begin position="125"/>
        <end position="148"/>
    </location>
</feature>
<feature type="transmembrane region" description="Helical" evidence="9">
    <location>
        <begin position="412"/>
        <end position="431"/>
    </location>
</feature>
<feature type="transmembrane region" description="Helical" evidence="9">
    <location>
        <begin position="193"/>
        <end position="213"/>
    </location>
</feature>
<dbReference type="AlphaFoldDB" id="A0A532V3P5"/>